<sequence length="139" mass="16224">MNHERRRPTDLLHAFDGRKIEVELDATDFGSFVLLKKIPNNDVFGDSHADDVDRLRFLFIDSSLVNVNARDRWDTVAHYYDYLSNQFDVARMLESGMICSDHTFDNGRCQYSVRNLLKAFEARLPSPPLRLFKARLRDT</sequence>
<dbReference type="Proteomes" id="UP001280121">
    <property type="component" value="Unassembled WGS sequence"/>
</dbReference>
<dbReference type="InterPro" id="IPR044515">
    <property type="entry name" value="ABTB1"/>
</dbReference>
<protein>
    <submittedName>
        <fullName evidence="3">Uncharacterized protein</fullName>
    </submittedName>
</protein>
<evidence type="ECO:0000256" key="1">
    <source>
        <dbReference type="ARBA" id="ARBA00022737"/>
    </source>
</evidence>
<accession>A0AAD9TF50</accession>
<evidence type="ECO:0000256" key="2">
    <source>
        <dbReference type="ARBA" id="ARBA00023043"/>
    </source>
</evidence>
<keyword evidence="1" id="KW-0677">Repeat</keyword>
<comment type="caution">
    <text evidence="3">The sequence shown here is derived from an EMBL/GenBank/DDBJ whole genome shotgun (WGS) entry which is preliminary data.</text>
</comment>
<reference evidence="3" key="1">
    <citation type="journal article" date="2023" name="Plant J.">
        <title>Genome sequences and population genomics provide insights into the demographic history, inbreeding, and mutation load of two 'living fossil' tree species of Dipteronia.</title>
        <authorList>
            <person name="Feng Y."/>
            <person name="Comes H.P."/>
            <person name="Chen J."/>
            <person name="Zhu S."/>
            <person name="Lu R."/>
            <person name="Zhang X."/>
            <person name="Li P."/>
            <person name="Qiu J."/>
            <person name="Olsen K.M."/>
            <person name="Qiu Y."/>
        </authorList>
    </citation>
    <scope>NUCLEOTIDE SEQUENCE</scope>
    <source>
        <strain evidence="3">KIB01</strain>
    </source>
</reference>
<evidence type="ECO:0000313" key="3">
    <source>
        <dbReference type="EMBL" id="KAK2634345.1"/>
    </source>
</evidence>
<keyword evidence="4" id="KW-1185">Reference proteome</keyword>
<dbReference type="PANTHER" id="PTHR46231">
    <property type="entry name" value="ANKYRIN REPEAT AND BTB/POZ DOMAIN-CONTAINING PROTEIN 1"/>
    <property type="match status" value="1"/>
</dbReference>
<dbReference type="AlphaFoldDB" id="A0AAD9TF50"/>
<dbReference type="EMBL" id="JANJYI010000009">
    <property type="protein sequence ID" value="KAK2634345.1"/>
    <property type="molecule type" value="Genomic_DNA"/>
</dbReference>
<organism evidence="3 4">
    <name type="scientific">Dipteronia dyeriana</name>
    <dbReference type="NCBI Taxonomy" id="168575"/>
    <lineage>
        <taxon>Eukaryota</taxon>
        <taxon>Viridiplantae</taxon>
        <taxon>Streptophyta</taxon>
        <taxon>Embryophyta</taxon>
        <taxon>Tracheophyta</taxon>
        <taxon>Spermatophyta</taxon>
        <taxon>Magnoliopsida</taxon>
        <taxon>eudicotyledons</taxon>
        <taxon>Gunneridae</taxon>
        <taxon>Pentapetalae</taxon>
        <taxon>rosids</taxon>
        <taxon>malvids</taxon>
        <taxon>Sapindales</taxon>
        <taxon>Sapindaceae</taxon>
        <taxon>Hippocastanoideae</taxon>
        <taxon>Acereae</taxon>
        <taxon>Dipteronia</taxon>
    </lineage>
</organism>
<dbReference type="PANTHER" id="PTHR46231:SF1">
    <property type="entry name" value="ANKYRIN REPEAT AND BTB_POZ DOMAIN-CONTAINING PROTEIN 1"/>
    <property type="match status" value="1"/>
</dbReference>
<proteinExistence type="predicted"/>
<gene>
    <name evidence="3" type="ORF">Ddye_029137</name>
</gene>
<evidence type="ECO:0000313" key="4">
    <source>
        <dbReference type="Proteomes" id="UP001280121"/>
    </source>
</evidence>
<dbReference type="GO" id="GO:0000151">
    <property type="term" value="C:ubiquitin ligase complex"/>
    <property type="evidence" value="ECO:0007669"/>
    <property type="project" value="TreeGrafter"/>
</dbReference>
<dbReference type="GO" id="GO:0005737">
    <property type="term" value="C:cytoplasm"/>
    <property type="evidence" value="ECO:0007669"/>
    <property type="project" value="TreeGrafter"/>
</dbReference>
<keyword evidence="2" id="KW-0040">ANK repeat</keyword>
<name>A0AAD9TF50_9ROSI</name>